<dbReference type="GO" id="GO:0051301">
    <property type="term" value="P:cell division"/>
    <property type="evidence" value="ECO:0007669"/>
    <property type="project" value="UniProtKB-KW"/>
</dbReference>
<evidence type="ECO:0000256" key="7">
    <source>
        <dbReference type="ARBA" id="ARBA00023172"/>
    </source>
</evidence>
<dbReference type="EMBL" id="FNES01000010">
    <property type="protein sequence ID" value="SDK01998.1"/>
    <property type="molecule type" value="Genomic_DNA"/>
</dbReference>
<keyword evidence="5 9" id="KW-0229">DNA integration</keyword>
<evidence type="ECO:0000313" key="13">
    <source>
        <dbReference type="Proteomes" id="UP000198525"/>
    </source>
</evidence>
<feature type="active site" evidence="9">
    <location>
        <position position="243"/>
    </location>
</feature>
<dbReference type="STRING" id="376427.SAMN04487954_110102"/>
<feature type="active site" evidence="9">
    <location>
        <position position="149"/>
    </location>
</feature>
<comment type="function">
    <text evidence="9">Site-specific tyrosine recombinase, which acts by catalyzing the cutting and rejoining of the recombining DNA molecules. The XerC-XerD complex is essential to convert dimers of the bacterial chromosome into monomers to permit their segregation at cell division. It also contributes to the segregational stability of plasmids.</text>
</comment>
<evidence type="ECO:0000256" key="6">
    <source>
        <dbReference type="ARBA" id="ARBA00023125"/>
    </source>
</evidence>
<comment type="subcellular location">
    <subcellularLocation>
        <location evidence="1 9">Cytoplasm</location>
    </subcellularLocation>
</comment>
<dbReference type="GO" id="GO:0006313">
    <property type="term" value="P:DNA transposition"/>
    <property type="evidence" value="ECO:0007669"/>
    <property type="project" value="UniProtKB-UniRule"/>
</dbReference>
<dbReference type="InterPro" id="IPR050090">
    <property type="entry name" value="Tyrosine_recombinase_XerCD"/>
</dbReference>
<feature type="active site" evidence="9">
    <location>
        <position position="171"/>
    </location>
</feature>
<evidence type="ECO:0000256" key="4">
    <source>
        <dbReference type="ARBA" id="ARBA00022829"/>
    </source>
</evidence>
<keyword evidence="13" id="KW-1185">Reference proteome</keyword>
<evidence type="ECO:0000259" key="11">
    <source>
        <dbReference type="PROSITE" id="PS51900"/>
    </source>
</evidence>
<evidence type="ECO:0000256" key="1">
    <source>
        <dbReference type="ARBA" id="ARBA00004496"/>
    </source>
</evidence>
<evidence type="ECO:0000313" key="12">
    <source>
        <dbReference type="EMBL" id="SDK01998.1"/>
    </source>
</evidence>
<dbReference type="CDD" id="cd00798">
    <property type="entry name" value="INT_XerDC_C"/>
    <property type="match status" value="1"/>
</dbReference>
<dbReference type="InterPro" id="IPR010998">
    <property type="entry name" value="Integrase_recombinase_N"/>
</dbReference>
<name>A0A1G8YGN3_9GAMM</name>
<evidence type="ECO:0000259" key="10">
    <source>
        <dbReference type="PROSITE" id="PS51898"/>
    </source>
</evidence>
<evidence type="ECO:0000256" key="2">
    <source>
        <dbReference type="ARBA" id="ARBA00022490"/>
    </source>
</evidence>
<evidence type="ECO:0000256" key="8">
    <source>
        <dbReference type="ARBA" id="ARBA00023306"/>
    </source>
</evidence>
<protein>
    <recommendedName>
        <fullName evidence="9">Tyrosine recombinase XerC</fullName>
    </recommendedName>
</protein>
<evidence type="ECO:0000256" key="3">
    <source>
        <dbReference type="ARBA" id="ARBA00022618"/>
    </source>
</evidence>
<feature type="domain" description="Tyr recombinase" evidence="10">
    <location>
        <begin position="109"/>
        <end position="288"/>
    </location>
</feature>
<reference evidence="12 13" key="1">
    <citation type="submission" date="2016-10" db="EMBL/GenBank/DDBJ databases">
        <authorList>
            <person name="de Groot N.N."/>
        </authorList>
    </citation>
    <scope>NUCLEOTIDE SEQUENCE [LARGE SCALE GENOMIC DNA]</scope>
    <source>
        <strain evidence="12 13">CGMCC 1.6133</strain>
    </source>
</reference>
<dbReference type="GO" id="GO:0009037">
    <property type="term" value="F:tyrosine-based site-specific recombinase activity"/>
    <property type="evidence" value="ECO:0007669"/>
    <property type="project" value="UniProtKB-UniRule"/>
</dbReference>
<dbReference type="Gene3D" id="1.10.150.130">
    <property type="match status" value="1"/>
</dbReference>
<feature type="active site" description="O-(3'-phospho-DNA)-tyrosine intermediate" evidence="9">
    <location>
        <position position="275"/>
    </location>
</feature>
<keyword evidence="2 9" id="KW-0963">Cytoplasm</keyword>
<dbReference type="PANTHER" id="PTHR30349">
    <property type="entry name" value="PHAGE INTEGRASE-RELATED"/>
    <property type="match status" value="1"/>
</dbReference>
<evidence type="ECO:0000256" key="5">
    <source>
        <dbReference type="ARBA" id="ARBA00022908"/>
    </source>
</evidence>
<dbReference type="InterPro" id="IPR002104">
    <property type="entry name" value="Integrase_catalytic"/>
</dbReference>
<dbReference type="InterPro" id="IPR023009">
    <property type="entry name" value="Tyrosine_recombinase_XerC/XerD"/>
</dbReference>
<dbReference type="SUPFAM" id="SSF56349">
    <property type="entry name" value="DNA breaking-rejoining enzymes"/>
    <property type="match status" value="1"/>
</dbReference>
<dbReference type="Pfam" id="PF00589">
    <property type="entry name" value="Phage_integrase"/>
    <property type="match status" value="1"/>
</dbReference>
<comment type="similarity">
    <text evidence="9">Belongs to the 'phage' integrase family. XerC subfamily.</text>
</comment>
<gene>
    <name evidence="9" type="primary">xerC</name>
    <name evidence="12" type="ORF">SAMN04487954_110102</name>
</gene>
<keyword evidence="8 9" id="KW-0131">Cell cycle</keyword>
<keyword evidence="7 9" id="KW-0233">DNA recombination</keyword>
<organism evidence="12 13">
    <name type="scientific">Billgrantia gudaonensis</name>
    <dbReference type="NCBI Taxonomy" id="376427"/>
    <lineage>
        <taxon>Bacteria</taxon>
        <taxon>Pseudomonadati</taxon>
        <taxon>Pseudomonadota</taxon>
        <taxon>Gammaproteobacteria</taxon>
        <taxon>Oceanospirillales</taxon>
        <taxon>Halomonadaceae</taxon>
        <taxon>Billgrantia</taxon>
    </lineage>
</organism>
<keyword evidence="4 9" id="KW-0159">Chromosome partition</keyword>
<keyword evidence="6 9" id="KW-0238">DNA-binding</keyword>
<dbReference type="Pfam" id="PF02899">
    <property type="entry name" value="Phage_int_SAM_1"/>
    <property type="match status" value="1"/>
</dbReference>
<dbReference type="Gene3D" id="1.10.443.10">
    <property type="entry name" value="Intergrase catalytic core"/>
    <property type="match status" value="1"/>
</dbReference>
<dbReference type="GO" id="GO:0007059">
    <property type="term" value="P:chromosome segregation"/>
    <property type="evidence" value="ECO:0007669"/>
    <property type="project" value="UniProtKB-UniRule"/>
</dbReference>
<feature type="active site" evidence="9">
    <location>
        <position position="240"/>
    </location>
</feature>
<dbReference type="InterPro" id="IPR004107">
    <property type="entry name" value="Integrase_SAM-like_N"/>
</dbReference>
<dbReference type="HAMAP" id="MF_01808">
    <property type="entry name" value="Recomb_XerC_XerD"/>
    <property type="match status" value="1"/>
</dbReference>
<evidence type="ECO:0000256" key="9">
    <source>
        <dbReference type="HAMAP-Rule" id="MF_01808"/>
    </source>
</evidence>
<dbReference type="PANTHER" id="PTHR30349:SF81">
    <property type="entry name" value="TYROSINE RECOMBINASE XERC"/>
    <property type="match status" value="1"/>
</dbReference>
<keyword evidence="3 9" id="KW-0132">Cell division</keyword>
<accession>A0A1G8YGN3</accession>
<dbReference type="OrthoDB" id="9801717at2"/>
<dbReference type="RefSeq" id="WP_089686781.1">
    <property type="nucleotide sequence ID" value="NZ_FNES01000010.1"/>
</dbReference>
<feature type="active site" evidence="9">
    <location>
        <position position="266"/>
    </location>
</feature>
<dbReference type="PROSITE" id="PS51900">
    <property type="entry name" value="CB"/>
    <property type="match status" value="1"/>
</dbReference>
<comment type="subunit">
    <text evidence="9">Forms a cyclic heterotetrameric complex composed of two molecules of XerC and two molecules of XerD.</text>
</comment>
<dbReference type="InterPro" id="IPR013762">
    <property type="entry name" value="Integrase-like_cat_sf"/>
</dbReference>
<sequence>MADSTLRAQVAACLAELAATASPATVSAYRHDLEALAGFLEAQGVHDAGELDAARIRRFLGAERARGLAPRSLARRRAAISRFAAHLVARGVLTHNPVSLAPAPRQPSHLPKPLDADQLARFLDTPHDDTPLARRDQAMVELFYSSGLRLAELAGLDLGDLQAQRVRVTGKGGKPRQVPVGRRASQALTAWLAVRGQLAGDGEPALFVGARGGRLGHRAIQKRLSELARRRGLPEHLHPHRLRHSFASHLLESSQDLRAVQELLGHANLATTQVYTRLDWQHLAESYDAAHPRAHRRRHDPSPE</sequence>
<feature type="domain" description="Core-binding (CB)" evidence="11">
    <location>
        <begin position="4"/>
        <end position="88"/>
    </location>
</feature>
<proteinExistence type="inferred from homology"/>
<dbReference type="InterPro" id="IPR044068">
    <property type="entry name" value="CB"/>
</dbReference>
<dbReference type="PROSITE" id="PS51898">
    <property type="entry name" value="TYR_RECOMBINASE"/>
    <property type="match status" value="1"/>
</dbReference>
<dbReference type="GO" id="GO:0003677">
    <property type="term" value="F:DNA binding"/>
    <property type="evidence" value="ECO:0007669"/>
    <property type="project" value="UniProtKB-UniRule"/>
</dbReference>
<dbReference type="Proteomes" id="UP000198525">
    <property type="component" value="Unassembled WGS sequence"/>
</dbReference>
<dbReference type="GO" id="GO:0005737">
    <property type="term" value="C:cytoplasm"/>
    <property type="evidence" value="ECO:0007669"/>
    <property type="project" value="UniProtKB-SubCell"/>
</dbReference>
<dbReference type="AlphaFoldDB" id="A0A1G8YGN3"/>
<dbReference type="InterPro" id="IPR011010">
    <property type="entry name" value="DNA_brk_join_enz"/>
</dbReference>
<dbReference type="SUPFAM" id="SSF47823">
    <property type="entry name" value="lambda integrase-like, N-terminal domain"/>
    <property type="match status" value="1"/>
</dbReference>